<accession>A0A3A6TD63</accession>
<proteinExistence type="predicted"/>
<comment type="caution">
    <text evidence="1">The sequence shown here is derived from an EMBL/GenBank/DDBJ whole genome shotgun (WGS) entry which is preliminary data.</text>
</comment>
<evidence type="ECO:0000313" key="2">
    <source>
        <dbReference type="Proteomes" id="UP000273022"/>
    </source>
</evidence>
<keyword evidence="2" id="KW-1185">Reference proteome</keyword>
<gene>
    <name evidence="1" type="ORF">D5R81_14170</name>
</gene>
<dbReference type="OrthoDB" id="5653008at2"/>
<dbReference type="RefSeq" id="WP_121854291.1">
    <property type="nucleotide sequence ID" value="NZ_CP037952.1"/>
</dbReference>
<evidence type="ECO:0000313" key="1">
    <source>
        <dbReference type="EMBL" id="RJY10660.1"/>
    </source>
</evidence>
<name>A0A3A6TD63_9GAMM</name>
<sequence>MLALAINNTCTAISPRYTYNSESSINPAFQHIAEGVNIELGVNERRIYALTEGLCFNIGCKNSLGSSLRSVVSPEMQNQVNWNDRYGHPSIANGKKVYCAGYMYRRESYFEVIHASGRYHQSRTSQTKTWIEHFITQKISSHFGLSEVKFYDVSNIEIVENNGWKLIRKMYTCRCYDLKHVQLMQTVENFFLKRESPSFDTIKSIGIILERFTGKVDNQLLSLICQDDEVSQSLAAACNYLDSGNFGLLNRQGKYGVNKTEAFILKILDQKKVNIRDIQQWVFDSSCNEDSRIKHAASIIFLQEKLGTNFSQQPNLVVFKRQLLALNDGELEASFDSISSYVMIEHPSLLTNSLE</sequence>
<dbReference type="EMBL" id="QYYH01000097">
    <property type="protein sequence ID" value="RJY10660.1"/>
    <property type="molecule type" value="Genomic_DNA"/>
</dbReference>
<dbReference type="Proteomes" id="UP000273022">
    <property type="component" value="Unassembled WGS sequence"/>
</dbReference>
<protein>
    <submittedName>
        <fullName evidence="1">Uncharacterized protein</fullName>
    </submittedName>
</protein>
<organism evidence="1 2">
    <name type="scientific">Parashewanella spongiae</name>
    <dbReference type="NCBI Taxonomy" id="342950"/>
    <lineage>
        <taxon>Bacteria</taxon>
        <taxon>Pseudomonadati</taxon>
        <taxon>Pseudomonadota</taxon>
        <taxon>Gammaproteobacteria</taxon>
        <taxon>Alteromonadales</taxon>
        <taxon>Shewanellaceae</taxon>
        <taxon>Parashewanella</taxon>
    </lineage>
</organism>
<reference evidence="1 2" key="1">
    <citation type="submission" date="2018-09" db="EMBL/GenBank/DDBJ databases">
        <title>Phylogeny of the Shewanellaceae, and recommendation for two new genera, Pseudoshewanella and Parashewanella.</title>
        <authorList>
            <person name="Wang G."/>
        </authorList>
    </citation>
    <scope>NUCLEOTIDE SEQUENCE [LARGE SCALE GENOMIC DNA]</scope>
    <source>
        <strain evidence="1 2">KCTC 22492</strain>
    </source>
</reference>
<dbReference type="AlphaFoldDB" id="A0A3A6TD63"/>